<organism evidence="8 9">
    <name type="scientific">Saprospira grandis DSM 2844</name>
    <dbReference type="NCBI Taxonomy" id="694433"/>
    <lineage>
        <taxon>Bacteria</taxon>
        <taxon>Pseudomonadati</taxon>
        <taxon>Bacteroidota</taxon>
        <taxon>Saprospiria</taxon>
        <taxon>Saprospirales</taxon>
        <taxon>Saprospiraceae</taxon>
        <taxon>Saprospira</taxon>
    </lineage>
</organism>
<evidence type="ECO:0000313" key="8">
    <source>
        <dbReference type="EMBL" id="EJF54834.1"/>
    </source>
</evidence>
<evidence type="ECO:0000256" key="3">
    <source>
        <dbReference type="ARBA" id="ARBA00022723"/>
    </source>
</evidence>
<dbReference type="PANTHER" id="PTHR22726:SF1">
    <property type="entry name" value="METALLOENDOPEPTIDASE OMA1, MITOCHONDRIAL"/>
    <property type="match status" value="1"/>
</dbReference>
<dbReference type="HOGENOM" id="CLU_022121_0_0_10"/>
<dbReference type="CDD" id="cd07324">
    <property type="entry name" value="M48C_Oma1-like"/>
    <property type="match status" value="1"/>
</dbReference>
<keyword evidence="2" id="KW-0645">Protease</keyword>
<feature type="domain" description="Peptidase M48" evidence="7">
    <location>
        <begin position="95"/>
        <end position="302"/>
    </location>
</feature>
<dbReference type="GO" id="GO:0004222">
    <property type="term" value="F:metalloendopeptidase activity"/>
    <property type="evidence" value="ECO:0007669"/>
    <property type="project" value="InterPro"/>
</dbReference>
<keyword evidence="3" id="KW-0479">Metal-binding</keyword>
<dbReference type="GO" id="GO:0051603">
    <property type="term" value="P:proteolysis involved in protein catabolic process"/>
    <property type="evidence" value="ECO:0007669"/>
    <property type="project" value="TreeGrafter"/>
</dbReference>
<name>J0P4Q2_9BACT</name>
<comment type="cofactor">
    <cofactor evidence="1">
        <name>Zn(2+)</name>
        <dbReference type="ChEBI" id="CHEBI:29105"/>
    </cofactor>
</comment>
<evidence type="ECO:0000259" key="7">
    <source>
        <dbReference type="Pfam" id="PF01435"/>
    </source>
</evidence>
<evidence type="ECO:0000256" key="4">
    <source>
        <dbReference type="ARBA" id="ARBA00022801"/>
    </source>
</evidence>
<dbReference type="Pfam" id="PF01435">
    <property type="entry name" value="Peptidase_M48"/>
    <property type="match status" value="1"/>
</dbReference>
<evidence type="ECO:0000256" key="1">
    <source>
        <dbReference type="ARBA" id="ARBA00001947"/>
    </source>
</evidence>
<keyword evidence="5" id="KW-0862">Zinc</keyword>
<evidence type="ECO:0000256" key="5">
    <source>
        <dbReference type="ARBA" id="ARBA00022833"/>
    </source>
</evidence>
<keyword evidence="6" id="KW-0482">Metalloprotease</keyword>
<accession>J0P4Q2</accession>
<dbReference type="InterPro" id="IPR051156">
    <property type="entry name" value="Mito/Outer_Membr_Metalloprot"/>
</dbReference>
<protein>
    <submittedName>
        <fullName evidence="8">Peptidase family M48</fullName>
    </submittedName>
</protein>
<evidence type="ECO:0000256" key="2">
    <source>
        <dbReference type="ARBA" id="ARBA00022670"/>
    </source>
</evidence>
<sequence length="819" mass="94550">MQNTQFWAFILFLFLGQNSWAQNFDDYRCLKASGDVPERFSLSSAQKYELGLAQLDEGLSNKDRKTQEKYQQKAIYTIDDLLRSGKVLFGTPLNDYVNRVGNRLLEQTPELKGKVDFFIIRSSAVNAFATATGLVCINMGLLAQLENEAQLAFVLSHELMHVQKQHGLSQYEKDIAILKENRQRSLFKKTDFNSALLESNSYSRELEFEADKGGLEIFLKTPYSVDALESSFRMLNYAYLLYDSSRFDVSYYNEGSCQLDPSLFLAKDSLKHISAWVDDAEKTDTLKSTHPSTLRRWEIVKEAIAGKTAGDKLFIEPQADFERMRKTARYELASYYLHNFRFEDALYVVQLLRKEEPNSRYLREVEVQALHAISRFSMYESRNFQSSDYRRQRETYKDIEGGQQQLYFLSSNLRAVELSALALYKAWKLHKDYPEDRYIFDYYRDAIYVLQQHIPSFEQLPKAMQEAEIKAYLAKAPAAQDYSVPKVTKDSLIEVLQDANIEVLFDSYRKEYGYSNLDKGYNLARYILSDLMQDEDFENYYSRTEDYHEAQEERDSLYDAESERRKAAKEEVDRNLGIDSILYVNPYMLSLKRKKVWAKDDISIDFQSNHKLLQKFYAEVHKNADKLGLSVQTLDTREVETLTAERYADVAILKDWIRLRMNIDDRNHPIFNQREVDKICEKYGSHYVVTGGYMQESYDGKRLARRRKITYGIYGGLVASSAALMLTAPSSTSSSAQVGMSIAVVSGVGLFFQAFLHPINNANAAGNQLYFSTIFNTQNSTYETLGVNSDVLYKGVGNISKSVKKQIRKDLKRIKAEDK</sequence>
<evidence type="ECO:0000256" key="6">
    <source>
        <dbReference type="ARBA" id="ARBA00023049"/>
    </source>
</evidence>
<proteinExistence type="predicted"/>
<keyword evidence="4" id="KW-0378">Hydrolase</keyword>
<reference evidence="9" key="1">
    <citation type="journal article" date="2012" name="Stand. Genomic Sci.">
        <title>Permanent draft genome sequence of the gliding predator Saprospira grandis strain Sa g1 (= HR1).</title>
        <authorList>
            <person name="Mavromatis K."/>
            <person name="Chertkov O."/>
            <person name="Lapidus A."/>
            <person name="Nolan M."/>
            <person name="Lucas S."/>
            <person name="Tice H."/>
            <person name="Del Rio T.G."/>
            <person name="Cheng J.F."/>
            <person name="Han C."/>
            <person name="Tapia R."/>
            <person name="Bruce D."/>
            <person name="Goodwin L.A."/>
            <person name="Pitluck S."/>
            <person name="Huntemann M."/>
            <person name="Liolios K."/>
            <person name="Pagani I."/>
            <person name="Ivanova N."/>
            <person name="Mikhailova N."/>
            <person name="Pati A."/>
            <person name="Chen A."/>
            <person name="Palaniappan K."/>
            <person name="Land M."/>
            <person name="Brambilla E.M."/>
            <person name="Rohde M."/>
            <person name="Spring S."/>
            <person name="Goker M."/>
            <person name="Detter J.C."/>
            <person name="Bristow J."/>
            <person name="Eisen J.A."/>
            <person name="Markowitz V."/>
            <person name="Hugenholtz P."/>
            <person name="Kyrpides N.C."/>
            <person name="Klenk H.P."/>
            <person name="Woyke T."/>
        </authorList>
    </citation>
    <scope>NUCLEOTIDE SEQUENCE [LARGE SCALE GENOMIC DNA]</scope>
    <source>
        <strain evidence="9">DSM 2844</strain>
    </source>
</reference>
<dbReference type="GO" id="GO:0016020">
    <property type="term" value="C:membrane"/>
    <property type="evidence" value="ECO:0007669"/>
    <property type="project" value="TreeGrafter"/>
</dbReference>
<dbReference type="AlphaFoldDB" id="J0P4Q2"/>
<gene>
    <name evidence="8" type="ORF">SapgrDRAFT_3189</name>
</gene>
<dbReference type="Proteomes" id="UP000005113">
    <property type="component" value="Unassembled WGS sequence"/>
</dbReference>
<evidence type="ECO:0000313" key="9">
    <source>
        <dbReference type="Proteomes" id="UP000005113"/>
    </source>
</evidence>
<dbReference type="RefSeq" id="WP_002660734.1">
    <property type="nucleotide sequence ID" value="NZ_JH719942.1"/>
</dbReference>
<dbReference type="PANTHER" id="PTHR22726">
    <property type="entry name" value="METALLOENDOPEPTIDASE OMA1"/>
    <property type="match status" value="1"/>
</dbReference>
<dbReference type="InterPro" id="IPR001915">
    <property type="entry name" value="Peptidase_M48"/>
</dbReference>
<dbReference type="EMBL" id="JH719942">
    <property type="protein sequence ID" value="EJF54834.1"/>
    <property type="molecule type" value="Genomic_DNA"/>
</dbReference>
<dbReference type="Gene3D" id="3.30.2010.10">
    <property type="entry name" value="Metalloproteases ('zincins'), catalytic domain"/>
    <property type="match status" value="1"/>
</dbReference>
<dbReference type="GO" id="GO:0046872">
    <property type="term" value="F:metal ion binding"/>
    <property type="evidence" value="ECO:0007669"/>
    <property type="project" value="UniProtKB-KW"/>
</dbReference>
<dbReference type="OrthoDB" id="910748at2"/>